<organism evidence="1">
    <name type="scientific">Clandestinovirus</name>
    <dbReference type="NCBI Taxonomy" id="2831644"/>
    <lineage>
        <taxon>Viruses</taxon>
    </lineage>
</organism>
<proteinExistence type="predicted"/>
<gene>
    <name evidence="1" type="ORF">KOM_12_158</name>
</gene>
<evidence type="ECO:0000313" key="1">
    <source>
        <dbReference type="EMBL" id="QYA18427.1"/>
    </source>
</evidence>
<sequence>MGNQPTCYCADVAKFEEVMKGKMKTSLAKWTHPRHQQYAHYAISEVLYRLGPVDEDGISHRPMKPEDLNRLTHYGAAVIYHANLINAYNNPYLKTGADKLLKTMNRAMNETRRPCSCNGYNPLIIDHGNE</sequence>
<name>A0A8F8PN30_9VIRU</name>
<accession>A0A8F8PN30</accession>
<dbReference type="EMBL" id="MZ420154">
    <property type="protein sequence ID" value="QYA18427.1"/>
    <property type="molecule type" value="Genomic_DNA"/>
</dbReference>
<protein>
    <submittedName>
        <fullName evidence="1">Uncharacterized protein</fullName>
    </submittedName>
</protein>
<reference evidence="1" key="1">
    <citation type="submission" date="2021-06" db="EMBL/GenBank/DDBJ databases">
        <authorList>
            <person name="Rolland C."/>
        </authorList>
    </citation>
    <scope>NUCLEOTIDE SEQUENCE</scope>
    <source>
        <strain evidence="1">347.936635</strain>
    </source>
</reference>